<dbReference type="Ensembl" id="ENSMMOT00000001982.1">
    <property type="protein sequence ID" value="ENSMMOP00000001947.1"/>
    <property type="gene ID" value="ENSMMOG00000001637.1"/>
</dbReference>
<dbReference type="Proteomes" id="UP000261620">
    <property type="component" value="Unplaced"/>
</dbReference>
<evidence type="ECO:0000313" key="9">
    <source>
        <dbReference type="Proteomes" id="UP000261620"/>
    </source>
</evidence>
<dbReference type="SUPFAM" id="SSF51069">
    <property type="entry name" value="Carbonic anhydrase"/>
    <property type="match status" value="1"/>
</dbReference>
<dbReference type="Pfam" id="PF00194">
    <property type="entry name" value="Carb_anhydrase"/>
    <property type="match status" value="1"/>
</dbReference>
<accession>A0A3Q3VTI9</accession>
<dbReference type="Gene3D" id="3.10.200.10">
    <property type="entry name" value="Alpha carbonic anhydrase"/>
    <property type="match status" value="1"/>
</dbReference>
<feature type="domain" description="Alpha-carbonic anhydrase" evidence="7">
    <location>
        <begin position="1"/>
        <end position="237"/>
    </location>
</feature>
<dbReference type="InterPro" id="IPR036398">
    <property type="entry name" value="CA_dom_sf"/>
</dbReference>
<evidence type="ECO:0000259" key="7">
    <source>
        <dbReference type="PROSITE" id="PS51144"/>
    </source>
</evidence>
<dbReference type="GO" id="GO:0004089">
    <property type="term" value="F:carbonate dehydratase activity"/>
    <property type="evidence" value="ECO:0007669"/>
    <property type="project" value="UniProtKB-EC"/>
</dbReference>
<dbReference type="GO" id="GO:0005886">
    <property type="term" value="C:plasma membrane"/>
    <property type="evidence" value="ECO:0007669"/>
    <property type="project" value="TreeGrafter"/>
</dbReference>
<evidence type="ECO:0000256" key="5">
    <source>
        <dbReference type="ARBA" id="ARBA00023239"/>
    </source>
</evidence>
<dbReference type="EC" id="4.2.1.1" evidence="2"/>
<evidence type="ECO:0000256" key="2">
    <source>
        <dbReference type="ARBA" id="ARBA00012925"/>
    </source>
</evidence>
<dbReference type="InterPro" id="IPR001148">
    <property type="entry name" value="CA_dom"/>
</dbReference>
<reference evidence="8" key="1">
    <citation type="submission" date="2025-08" db="UniProtKB">
        <authorList>
            <consortium name="Ensembl"/>
        </authorList>
    </citation>
    <scope>IDENTIFICATION</scope>
</reference>
<proteinExistence type="inferred from homology"/>
<keyword evidence="9" id="KW-1185">Reference proteome</keyword>
<evidence type="ECO:0000313" key="8">
    <source>
        <dbReference type="Ensembl" id="ENSMMOP00000001947.1"/>
    </source>
</evidence>
<keyword evidence="5" id="KW-0456">Lyase</keyword>
<evidence type="ECO:0000256" key="1">
    <source>
        <dbReference type="ARBA" id="ARBA00010718"/>
    </source>
</evidence>
<dbReference type="InterPro" id="IPR023561">
    <property type="entry name" value="Carbonic_anhydrase_a-class"/>
</dbReference>
<sequence length="253" mass="28226">MLRPTTTWVTLPLSTSTLGPPSSPSQTIGIQVCKTEGFFFRPLRLRAHKRAPPTLPPAVKFKLAENEVEVSGGGLSATYSTIQFHFHWGDTEHHPGSEHTVDGLRYPMEAYLTFPCPNSSCHDSSGIAVLGLYILSLYCIHLIQYITQLHKVLQRFLELAQKSYLTKFYRYMGSLTTPSCNEAVVWTVFQQPINISKNLVSCTFSEVCLLLGVLGFVESNQVKKAIGLGHSRLFFSVLCTVTKLLSPKLCQRD</sequence>
<protein>
    <recommendedName>
        <fullName evidence="2">carbonic anhydrase</fullName>
        <ecNumber evidence="2">4.2.1.1</ecNumber>
    </recommendedName>
</protein>
<dbReference type="AlphaFoldDB" id="A0A3Q3VTI9"/>
<reference evidence="8" key="2">
    <citation type="submission" date="2025-09" db="UniProtKB">
        <authorList>
            <consortium name="Ensembl"/>
        </authorList>
    </citation>
    <scope>IDENTIFICATION</scope>
</reference>
<evidence type="ECO:0000256" key="6">
    <source>
        <dbReference type="ARBA" id="ARBA00048348"/>
    </source>
</evidence>
<dbReference type="PANTHER" id="PTHR18952:SF265">
    <property type="entry name" value="CARBONIC ANHYDRASE"/>
    <property type="match status" value="1"/>
</dbReference>
<evidence type="ECO:0000256" key="3">
    <source>
        <dbReference type="ARBA" id="ARBA00022723"/>
    </source>
</evidence>
<comment type="similarity">
    <text evidence="1">Belongs to the alpha-carbonic anhydrase family.</text>
</comment>
<keyword evidence="3" id="KW-0479">Metal-binding</keyword>
<dbReference type="SMART" id="SM01057">
    <property type="entry name" value="Carb_anhydrase"/>
    <property type="match status" value="1"/>
</dbReference>
<organism evidence="8 9">
    <name type="scientific">Mola mola</name>
    <name type="common">Ocean sunfish</name>
    <name type="synonym">Tetraodon mola</name>
    <dbReference type="NCBI Taxonomy" id="94237"/>
    <lineage>
        <taxon>Eukaryota</taxon>
        <taxon>Metazoa</taxon>
        <taxon>Chordata</taxon>
        <taxon>Craniata</taxon>
        <taxon>Vertebrata</taxon>
        <taxon>Euteleostomi</taxon>
        <taxon>Actinopterygii</taxon>
        <taxon>Neopterygii</taxon>
        <taxon>Teleostei</taxon>
        <taxon>Neoteleostei</taxon>
        <taxon>Acanthomorphata</taxon>
        <taxon>Eupercaria</taxon>
        <taxon>Tetraodontiformes</taxon>
        <taxon>Molidae</taxon>
        <taxon>Mola</taxon>
    </lineage>
</organism>
<comment type="catalytic activity">
    <reaction evidence="6">
        <text>hydrogencarbonate + H(+) = CO2 + H2O</text>
        <dbReference type="Rhea" id="RHEA:10748"/>
        <dbReference type="ChEBI" id="CHEBI:15377"/>
        <dbReference type="ChEBI" id="CHEBI:15378"/>
        <dbReference type="ChEBI" id="CHEBI:16526"/>
        <dbReference type="ChEBI" id="CHEBI:17544"/>
        <dbReference type="EC" id="4.2.1.1"/>
    </reaction>
</comment>
<keyword evidence="4" id="KW-0862">Zinc</keyword>
<dbReference type="GO" id="GO:0008270">
    <property type="term" value="F:zinc ion binding"/>
    <property type="evidence" value="ECO:0007669"/>
    <property type="project" value="InterPro"/>
</dbReference>
<name>A0A3Q3VTI9_MOLML</name>
<dbReference type="PANTHER" id="PTHR18952">
    <property type="entry name" value="CARBONIC ANHYDRASE"/>
    <property type="match status" value="1"/>
</dbReference>
<dbReference type="STRING" id="94237.ENSMMOP00000001947"/>
<dbReference type="PROSITE" id="PS51144">
    <property type="entry name" value="ALPHA_CA_2"/>
    <property type="match status" value="1"/>
</dbReference>
<evidence type="ECO:0000256" key="4">
    <source>
        <dbReference type="ARBA" id="ARBA00022833"/>
    </source>
</evidence>